<dbReference type="Pfam" id="PF02607">
    <property type="entry name" value="B12-binding_2"/>
    <property type="match status" value="1"/>
</dbReference>
<evidence type="ECO:0000313" key="3">
    <source>
        <dbReference type="Proteomes" id="UP000670947"/>
    </source>
</evidence>
<organism evidence="2 3">
    <name type="scientific">Paenibacillus artemisiicola</name>
    <dbReference type="NCBI Taxonomy" id="1172618"/>
    <lineage>
        <taxon>Bacteria</taxon>
        <taxon>Bacillati</taxon>
        <taxon>Bacillota</taxon>
        <taxon>Bacilli</taxon>
        <taxon>Bacillales</taxon>
        <taxon>Paenibacillaceae</taxon>
        <taxon>Paenibacillus</taxon>
    </lineage>
</organism>
<evidence type="ECO:0000259" key="1">
    <source>
        <dbReference type="PROSITE" id="PS51332"/>
    </source>
</evidence>
<sequence>MEPEHFAELLIGGQAEACWAKIEAFVGAGANSLFIFDRVLTPAMRYIGSLWEHNVITVADEHVASGLCDLLISRYEALLGKAPANGRRAMLLCVEGETHALGLKMVAALFREQGWEARFYGADLPLEYALASALSWKPDAIGLSVSIVYHLPRLRDYVDAFGRLPREPAILLGGRLTEPYLAHRRAAERVVPTPGLLELSEWLAADTERGARRTSRELSGR</sequence>
<name>A0ABS3WHM5_9BACL</name>
<dbReference type="PROSITE" id="PS51332">
    <property type="entry name" value="B12_BINDING"/>
    <property type="match status" value="1"/>
</dbReference>
<dbReference type="InterPro" id="IPR036724">
    <property type="entry name" value="Cobalamin-bd_sf"/>
</dbReference>
<dbReference type="EMBL" id="JAGGDJ010000036">
    <property type="protein sequence ID" value="MBO7747611.1"/>
    <property type="molecule type" value="Genomic_DNA"/>
</dbReference>
<dbReference type="SUPFAM" id="SSF52242">
    <property type="entry name" value="Cobalamin (vitamin B12)-binding domain"/>
    <property type="match status" value="1"/>
</dbReference>
<dbReference type="Proteomes" id="UP000670947">
    <property type="component" value="Unassembled WGS sequence"/>
</dbReference>
<comment type="caution">
    <text evidence="2">The sequence shown here is derived from an EMBL/GenBank/DDBJ whole genome shotgun (WGS) entry which is preliminary data.</text>
</comment>
<dbReference type="InterPro" id="IPR036594">
    <property type="entry name" value="Meth_synthase_dom"/>
</dbReference>
<dbReference type="Pfam" id="PF02310">
    <property type="entry name" value="B12-binding"/>
    <property type="match status" value="1"/>
</dbReference>
<reference evidence="2 3" key="1">
    <citation type="submission" date="2021-03" db="EMBL/GenBank/DDBJ databases">
        <title>Paenibacillus artemisicola MWE-103 whole genome sequence.</title>
        <authorList>
            <person name="Ham Y.J."/>
        </authorList>
    </citation>
    <scope>NUCLEOTIDE SEQUENCE [LARGE SCALE GENOMIC DNA]</scope>
    <source>
        <strain evidence="2 3">MWE-103</strain>
    </source>
</reference>
<dbReference type="CDD" id="cd02065">
    <property type="entry name" value="B12-binding_like"/>
    <property type="match status" value="1"/>
</dbReference>
<evidence type="ECO:0000313" key="2">
    <source>
        <dbReference type="EMBL" id="MBO7747611.1"/>
    </source>
</evidence>
<proteinExistence type="predicted"/>
<keyword evidence="3" id="KW-1185">Reference proteome</keyword>
<protein>
    <submittedName>
        <fullName evidence="2">Cobalamin B12-binding domain-containing protein</fullName>
    </submittedName>
</protein>
<feature type="domain" description="B12-binding" evidence="1">
    <location>
        <begin position="86"/>
        <end position="213"/>
    </location>
</feature>
<accession>A0ABS3WHM5</accession>
<gene>
    <name evidence="2" type="ORF">I8J29_25820</name>
</gene>
<dbReference type="Gene3D" id="1.10.1240.10">
    <property type="entry name" value="Methionine synthase domain"/>
    <property type="match status" value="1"/>
</dbReference>
<dbReference type="Gene3D" id="3.40.50.280">
    <property type="entry name" value="Cobalamin-binding domain"/>
    <property type="match status" value="1"/>
</dbReference>
<dbReference type="InterPro" id="IPR006158">
    <property type="entry name" value="Cobalamin-bd"/>
</dbReference>
<dbReference type="InterPro" id="IPR003759">
    <property type="entry name" value="Cbl-bd_cap"/>
</dbReference>